<feature type="transmembrane region" description="Helical" evidence="10">
    <location>
        <begin position="250"/>
        <end position="271"/>
    </location>
</feature>
<evidence type="ECO:0000256" key="5">
    <source>
        <dbReference type="ARBA" id="ARBA00022842"/>
    </source>
</evidence>
<dbReference type="GO" id="GO:0012505">
    <property type="term" value="C:endomembrane system"/>
    <property type="evidence" value="ECO:0007669"/>
    <property type="project" value="UniProtKB-SubCell"/>
</dbReference>
<dbReference type="GO" id="GO:0004427">
    <property type="term" value="F:inorganic diphosphate phosphatase activity"/>
    <property type="evidence" value="ECO:0007669"/>
    <property type="project" value="InterPro"/>
</dbReference>
<dbReference type="GO" id="GO:0009678">
    <property type="term" value="F:diphosphate hydrolysis-driven proton transmembrane transporter activity"/>
    <property type="evidence" value="ECO:0007669"/>
    <property type="project" value="UniProtKB-EC"/>
</dbReference>
<keyword evidence="5" id="KW-0460">Magnesium</keyword>
<dbReference type="PANTHER" id="PTHR31998">
    <property type="entry name" value="K(+)-INSENSITIVE PYROPHOSPHATE-ENERGIZED PROTON PUMP"/>
    <property type="match status" value="1"/>
</dbReference>
<dbReference type="GO" id="GO:0016020">
    <property type="term" value="C:membrane"/>
    <property type="evidence" value="ECO:0007669"/>
    <property type="project" value="InterPro"/>
</dbReference>
<keyword evidence="7 10" id="KW-1133">Transmembrane helix</keyword>
<evidence type="ECO:0000256" key="10">
    <source>
        <dbReference type="SAM" id="Phobius"/>
    </source>
</evidence>
<feature type="transmembrane region" description="Helical" evidence="10">
    <location>
        <begin position="32"/>
        <end position="52"/>
    </location>
</feature>
<gene>
    <name evidence="11" type="ORF">QSP1433_LOCUS1662</name>
</gene>
<sequence length="608" mass="62674">MKVAVYANVRTAHEAWLDLQKGFNVALRPGSVMGFCLVSLGVFVLFGLLVLFRGVLFSPDAAVAEELYEALAGYGLGGSSIALFGRVGGGIYTKAADVGADLSGKNEFGIDEDDPRNPACIADNVGDNVGDVAGMGADLFGSFAEATCAAFVIAGSSYKVADGIAGNYPATLFPLLLSSVGIVVGLATMMVVGCIYKVNDVSKIEGALKGVLNISTVLQTPAVVALAYYVLPARFALDETFDNVTPEKCIASVLLGLWSGLVIGYATEYYTSHTYRPVREISETQRVSAATGIIYGLALGYLSCIVPTICIGITVAVAHTVAGMYGIALGALGMLGTLTMGLAIDVYGPISDNAGGIAEMSKLGAEVRRKTDALDAAGNTTAAIGKGFAIGSAALVSLALFGAFTVRAKIVSVDILDPWTFTGLLYGAMMPYAFSAMTMKSVGTAANDMVEECMRQLKLIFEGSAKPDYERCIAISTDASLREMIAPGALVIVSPLLGGVLFGKNCTAGMLSGALVSGVQLAVSMSNSGGAWDNAKKYIESGGLGPDHAKGSNAHKAAVIGDTVGDPLKDTSGPSLNIVVKLSAIMSLVFGSVIADYSSPTGGPFWLK</sequence>
<evidence type="ECO:0000256" key="6">
    <source>
        <dbReference type="ARBA" id="ARBA00022967"/>
    </source>
</evidence>
<feature type="transmembrane region" description="Helical" evidence="10">
    <location>
        <begin position="324"/>
        <end position="344"/>
    </location>
</feature>
<reference evidence="11" key="1">
    <citation type="submission" date="2021-01" db="EMBL/GenBank/DDBJ databases">
        <authorList>
            <person name="Corre E."/>
            <person name="Pelletier E."/>
            <person name="Niang G."/>
            <person name="Scheremetjew M."/>
            <person name="Finn R."/>
            <person name="Kale V."/>
            <person name="Holt S."/>
            <person name="Cochrane G."/>
            <person name="Meng A."/>
            <person name="Brown T."/>
            <person name="Cohen L."/>
        </authorList>
    </citation>
    <scope>NUCLEOTIDE SEQUENCE</scope>
    <source>
        <strain evidence="11">NY070348D</strain>
    </source>
</reference>
<name>A0A7S2RBC7_9STRA</name>
<dbReference type="NCBIfam" id="NF001960">
    <property type="entry name" value="PRK00733.3-5"/>
    <property type="match status" value="1"/>
</dbReference>
<feature type="transmembrane region" description="Helical" evidence="10">
    <location>
        <begin position="292"/>
        <end position="318"/>
    </location>
</feature>
<protein>
    <recommendedName>
        <fullName evidence="2">H(+)-exporting diphosphatase</fullName>
        <ecNumber evidence="2">7.1.3.1</ecNumber>
    </recommendedName>
</protein>
<comment type="subcellular location">
    <subcellularLocation>
        <location evidence="1">Endomembrane system</location>
        <topology evidence="1">Multi-pass membrane protein</topology>
    </subcellularLocation>
</comment>
<evidence type="ECO:0000256" key="3">
    <source>
        <dbReference type="ARBA" id="ARBA00022448"/>
    </source>
</evidence>
<dbReference type="AlphaFoldDB" id="A0A7S2RBC7"/>
<feature type="transmembrane region" description="Helical" evidence="10">
    <location>
        <begin position="175"/>
        <end position="198"/>
    </location>
</feature>
<evidence type="ECO:0000256" key="2">
    <source>
        <dbReference type="ARBA" id="ARBA00013242"/>
    </source>
</evidence>
<feature type="transmembrane region" description="Helical" evidence="10">
    <location>
        <begin position="418"/>
        <end position="434"/>
    </location>
</feature>
<evidence type="ECO:0000256" key="8">
    <source>
        <dbReference type="ARBA" id="ARBA00023065"/>
    </source>
</evidence>
<feature type="transmembrane region" description="Helical" evidence="10">
    <location>
        <begin position="388"/>
        <end position="406"/>
    </location>
</feature>
<evidence type="ECO:0000256" key="4">
    <source>
        <dbReference type="ARBA" id="ARBA00022692"/>
    </source>
</evidence>
<dbReference type="PIRSF" id="PIRSF001265">
    <property type="entry name" value="H+-PPase"/>
    <property type="match status" value="1"/>
</dbReference>
<keyword evidence="9 10" id="KW-0472">Membrane</keyword>
<dbReference type="NCBIfam" id="TIGR01104">
    <property type="entry name" value="V_PPase"/>
    <property type="match status" value="1"/>
</dbReference>
<proteinExistence type="predicted"/>
<keyword evidence="8" id="KW-0406">Ion transport</keyword>
<evidence type="ECO:0000256" key="9">
    <source>
        <dbReference type="ARBA" id="ARBA00023136"/>
    </source>
</evidence>
<dbReference type="InterPro" id="IPR004131">
    <property type="entry name" value="PPase-energised_H-pump"/>
</dbReference>
<keyword evidence="4 10" id="KW-0812">Transmembrane</keyword>
<evidence type="ECO:0000256" key="7">
    <source>
        <dbReference type="ARBA" id="ARBA00022989"/>
    </source>
</evidence>
<dbReference type="EC" id="7.1.3.1" evidence="2"/>
<accession>A0A7S2RBC7</accession>
<keyword evidence="6" id="KW-1278">Translocase</keyword>
<organism evidence="11">
    <name type="scientific">Mucochytrium quahogii</name>
    <dbReference type="NCBI Taxonomy" id="96639"/>
    <lineage>
        <taxon>Eukaryota</taxon>
        <taxon>Sar</taxon>
        <taxon>Stramenopiles</taxon>
        <taxon>Bigyra</taxon>
        <taxon>Labyrinthulomycetes</taxon>
        <taxon>Thraustochytrida</taxon>
        <taxon>Thraustochytriidae</taxon>
        <taxon>Mucochytrium</taxon>
    </lineage>
</organism>
<evidence type="ECO:0000313" key="11">
    <source>
        <dbReference type="EMBL" id="CAD9666295.1"/>
    </source>
</evidence>
<evidence type="ECO:0000256" key="1">
    <source>
        <dbReference type="ARBA" id="ARBA00004127"/>
    </source>
</evidence>
<dbReference type="Pfam" id="PF03030">
    <property type="entry name" value="H_PPase"/>
    <property type="match status" value="1"/>
</dbReference>
<feature type="transmembrane region" description="Helical" evidence="10">
    <location>
        <begin position="210"/>
        <end position="230"/>
    </location>
</feature>
<keyword evidence="3" id="KW-0813">Transport</keyword>
<dbReference type="EMBL" id="HBHK01002790">
    <property type="protein sequence ID" value="CAD9666295.1"/>
    <property type="molecule type" value="Transcribed_RNA"/>
</dbReference>